<feature type="compositionally biased region" description="Basic and acidic residues" evidence="3">
    <location>
        <begin position="190"/>
        <end position="209"/>
    </location>
</feature>
<feature type="compositionally biased region" description="Basic and acidic residues" evidence="3">
    <location>
        <begin position="1"/>
        <end position="15"/>
    </location>
</feature>
<sequence length="418" mass="48850">MKEIMRNKGIEHETRVPYTPEQNGSTERDNRTIVEAARTMILAKGLDKRLWAEAVNAAVYTLNRTGTSSVQGKTPYEIWFGRLASNIKLRIFGTKTYTHIPKEKRKKWDQKAKAGILVGYGDSTKEYRIWFEERKKIEIHRNVVFANEKPGITKEKEISKEEEKVYLQEEEKVYLQEDQEANDDIIPENNNHDQRKLPDERNGTEKQQEENEEESKDQQQFQKPDNEVDEDEQEEKQQRYGLRDRQSLQAPVKFGDYIDYINVEELFIAEYQEPKTFNDAVRSDQAKQWKAAMKEEMDSLKKNETWKIVELPEEAKALENKWVYKLKTKADGSIDRYKARLLVKGFTQRPGIDYMETFSPVVKFTSIRAILAVAVAAGMNLFQFDIKTAFLNGNLEENIYMKQPEGFEDGSEKVCKLQ</sequence>
<dbReference type="PANTHER" id="PTHR42648:SF24">
    <property type="entry name" value="INTEGRASE CATALYTIC DOMAIN-CONTAINING PROTEIN"/>
    <property type="match status" value="1"/>
</dbReference>
<gene>
    <name evidence="5" type="ORF">RF55_6976</name>
</gene>
<evidence type="ECO:0000313" key="5">
    <source>
        <dbReference type="EMBL" id="KMQ92977.1"/>
    </source>
</evidence>
<feature type="region of interest" description="Disordered" evidence="3">
    <location>
        <begin position="179"/>
        <end position="244"/>
    </location>
</feature>
<dbReference type="EMBL" id="LBMM01003939">
    <property type="protein sequence ID" value="KMQ92977.1"/>
    <property type="molecule type" value="Genomic_DNA"/>
</dbReference>
<dbReference type="GO" id="GO:0003676">
    <property type="term" value="F:nucleic acid binding"/>
    <property type="evidence" value="ECO:0007669"/>
    <property type="project" value="InterPro"/>
</dbReference>
<protein>
    <submittedName>
        <fullName evidence="5">Retroelement pol polyprotein</fullName>
    </submittedName>
</protein>
<dbReference type="Proteomes" id="UP000036403">
    <property type="component" value="Unassembled WGS sequence"/>
</dbReference>
<dbReference type="AlphaFoldDB" id="A0A0J7KRH5"/>
<dbReference type="SUPFAM" id="SSF53098">
    <property type="entry name" value="Ribonuclease H-like"/>
    <property type="match status" value="1"/>
</dbReference>
<dbReference type="OrthoDB" id="7555373at2759"/>
<dbReference type="PROSITE" id="PS50994">
    <property type="entry name" value="INTEGRASE"/>
    <property type="match status" value="1"/>
</dbReference>
<dbReference type="InterPro" id="IPR012337">
    <property type="entry name" value="RNaseH-like_sf"/>
</dbReference>
<evidence type="ECO:0000313" key="6">
    <source>
        <dbReference type="Proteomes" id="UP000036403"/>
    </source>
</evidence>
<dbReference type="GO" id="GO:0046872">
    <property type="term" value="F:metal ion binding"/>
    <property type="evidence" value="ECO:0007669"/>
    <property type="project" value="UniProtKB-KW"/>
</dbReference>
<dbReference type="PANTHER" id="PTHR42648">
    <property type="entry name" value="TRANSPOSASE, PUTATIVE-RELATED"/>
    <property type="match status" value="1"/>
</dbReference>
<dbReference type="GO" id="GO:0042575">
    <property type="term" value="C:DNA polymerase complex"/>
    <property type="evidence" value="ECO:0007669"/>
    <property type="project" value="UniProtKB-ARBA"/>
</dbReference>
<dbReference type="SUPFAM" id="SSF56672">
    <property type="entry name" value="DNA/RNA polymerases"/>
    <property type="match status" value="1"/>
</dbReference>
<dbReference type="InterPro" id="IPR001584">
    <property type="entry name" value="Integrase_cat-core"/>
</dbReference>
<keyword evidence="6" id="KW-1185">Reference proteome</keyword>
<organism evidence="5 6">
    <name type="scientific">Lasius niger</name>
    <name type="common">Black garden ant</name>
    <dbReference type="NCBI Taxonomy" id="67767"/>
    <lineage>
        <taxon>Eukaryota</taxon>
        <taxon>Metazoa</taxon>
        <taxon>Ecdysozoa</taxon>
        <taxon>Arthropoda</taxon>
        <taxon>Hexapoda</taxon>
        <taxon>Insecta</taxon>
        <taxon>Pterygota</taxon>
        <taxon>Neoptera</taxon>
        <taxon>Endopterygota</taxon>
        <taxon>Hymenoptera</taxon>
        <taxon>Apocrita</taxon>
        <taxon>Aculeata</taxon>
        <taxon>Formicoidea</taxon>
        <taxon>Formicidae</taxon>
        <taxon>Formicinae</taxon>
        <taxon>Lasius</taxon>
        <taxon>Lasius</taxon>
    </lineage>
</organism>
<evidence type="ECO:0000256" key="3">
    <source>
        <dbReference type="SAM" id="MobiDB-lite"/>
    </source>
</evidence>
<dbReference type="InterPro" id="IPR036397">
    <property type="entry name" value="RNaseH_sf"/>
</dbReference>
<dbReference type="InterPro" id="IPR013103">
    <property type="entry name" value="RVT_2"/>
</dbReference>
<feature type="domain" description="Integrase catalytic" evidence="4">
    <location>
        <begin position="1"/>
        <end position="83"/>
    </location>
</feature>
<dbReference type="PaxDb" id="67767-A0A0J7KRH5"/>
<dbReference type="STRING" id="67767.A0A0J7KRH5"/>
<dbReference type="Pfam" id="PF25597">
    <property type="entry name" value="SH3_retrovirus"/>
    <property type="match status" value="1"/>
</dbReference>
<evidence type="ECO:0000256" key="2">
    <source>
        <dbReference type="ARBA" id="ARBA00022801"/>
    </source>
</evidence>
<accession>A0A0J7KRH5</accession>
<proteinExistence type="predicted"/>
<keyword evidence="1" id="KW-0479">Metal-binding</keyword>
<keyword evidence="2" id="KW-0378">Hydrolase</keyword>
<dbReference type="InterPro" id="IPR043502">
    <property type="entry name" value="DNA/RNA_pol_sf"/>
</dbReference>
<evidence type="ECO:0000256" key="1">
    <source>
        <dbReference type="ARBA" id="ARBA00022723"/>
    </source>
</evidence>
<comment type="caution">
    <text evidence="5">The sequence shown here is derived from an EMBL/GenBank/DDBJ whole genome shotgun (WGS) entry which is preliminary data.</text>
</comment>
<dbReference type="Pfam" id="PF07727">
    <property type="entry name" value="RVT_2"/>
    <property type="match status" value="1"/>
</dbReference>
<dbReference type="InterPro" id="IPR039537">
    <property type="entry name" value="Retrotran_Ty1/copia-like"/>
</dbReference>
<feature type="region of interest" description="Disordered" evidence="3">
    <location>
        <begin position="1"/>
        <end position="27"/>
    </location>
</feature>
<dbReference type="GO" id="GO:0071897">
    <property type="term" value="P:DNA biosynthetic process"/>
    <property type="evidence" value="ECO:0007669"/>
    <property type="project" value="UniProtKB-ARBA"/>
</dbReference>
<dbReference type="Gene3D" id="3.30.420.10">
    <property type="entry name" value="Ribonuclease H-like superfamily/Ribonuclease H"/>
    <property type="match status" value="1"/>
</dbReference>
<feature type="compositionally biased region" description="Basic and acidic residues" evidence="3">
    <location>
        <begin position="235"/>
        <end position="244"/>
    </location>
</feature>
<dbReference type="InterPro" id="IPR057670">
    <property type="entry name" value="SH3_retrovirus"/>
</dbReference>
<dbReference type="GO" id="GO:0015074">
    <property type="term" value="P:DNA integration"/>
    <property type="evidence" value="ECO:0007669"/>
    <property type="project" value="InterPro"/>
</dbReference>
<dbReference type="GO" id="GO:0016787">
    <property type="term" value="F:hydrolase activity"/>
    <property type="evidence" value="ECO:0007669"/>
    <property type="project" value="UniProtKB-KW"/>
</dbReference>
<evidence type="ECO:0000259" key="4">
    <source>
        <dbReference type="PROSITE" id="PS50994"/>
    </source>
</evidence>
<name>A0A0J7KRH5_LASNI</name>
<reference evidence="5 6" key="1">
    <citation type="submission" date="2015-04" db="EMBL/GenBank/DDBJ databases">
        <title>Lasius niger genome sequencing.</title>
        <authorList>
            <person name="Konorov E.A."/>
            <person name="Nikitin M.A."/>
            <person name="Kirill M.V."/>
            <person name="Chang P."/>
        </authorList>
    </citation>
    <scope>NUCLEOTIDE SEQUENCE [LARGE SCALE GENOMIC DNA]</scope>
    <source>
        <tissue evidence="5">Whole</tissue>
    </source>
</reference>